<protein>
    <recommendedName>
        <fullName evidence="2">Ribosomal silencing factor RsfS</fullName>
    </recommendedName>
</protein>
<evidence type="ECO:0000256" key="1">
    <source>
        <dbReference type="ARBA" id="ARBA00010574"/>
    </source>
</evidence>
<name>A0A8I0AEL5_9FIRM</name>
<dbReference type="NCBIfam" id="TIGR00090">
    <property type="entry name" value="rsfS_iojap_ybeB"/>
    <property type="match status" value="1"/>
</dbReference>
<evidence type="ECO:0000313" key="4">
    <source>
        <dbReference type="Proteomes" id="UP000615234"/>
    </source>
</evidence>
<comment type="function">
    <text evidence="2">Functions as a ribosomal silencing factor. Interacts with ribosomal protein uL14 (rplN), blocking formation of intersubunit bridge B8. Prevents association of the 30S and 50S ribosomal subunits and the formation of functional ribosomes, thus repressing translation.</text>
</comment>
<accession>A0A8I0AEL5</accession>
<dbReference type="RefSeq" id="WP_021943889.1">
    <property type="nucleotide sequence ID" value="NZ_JACOOX010000003.1"/>
</dbReference>
<dbReference type="GO" id="GO:0042256">
    <property type="term" value="P:cytosolic ribosome assembly"/>
    <property type="evidence" value="ECO:0007669"/>
    <property type="project" value="UniProtKB-UniRule"/>
</dbReference>
<evidence type="ECO:0000313" key="3">
    <source>
        <dbReference type="EMBL" id="MBC5662428.1"/>
    </source>
</evidence>
<dbReference type="EMBL" id="JACOOX010000003">
    <property type="protein sequence ID" value="MBC5662428.1"/>
    <property type="molecule type" value="Genomic_DNA"/>
</dbReference>
<dbReference type="SUPFAM" id="SSF81301">
    <property type="entry name" value="Nucleotidyltransferase"/>
    <property type="match status" value="1"/>
</dbReference>
<keyword evidence="2" id="KW-0810">Translation regulation</keyword>
<proteinExistence type="inferred from homology"/>
<reference evidence="3 4" key="1">
    <citation type="submission" date="2020-08" db="EMBL/GenBank/DDBJ databases">
        <title>Genome public.</title>
        <authorList>
            <person name="Liu C."/>
            <person name="Sun Q."/>
        </authorList>
    </citation>
    <scope>NUCLEOTIDE SEQUENCE [LARGE SCALE GENOMIC DNA]</scope>
    <source>
        <strain evidence="3 4">NSJ-10</strain>
    </source>
</reference>
<comment type="subunit">
    <text evidence="2">Interacts with ribosomal protein uL14 (rplN).</text>
</comment>
<dbReference type="GO" id="GO:0043023">
    <property type="term" value="F:ribosomal large subunit binding"/>
    <property type="evidence" value="ECO:0007669"/>
    <property type="project" value="TreeGrafter"/>
</dbReference>
<comment type="similarity">
    <text evidence="1 2">Belongs to the Iojap/RsfS family.</text>
</comment>
<gene>
    <name evidence="2 3" type="primary">rsfS</name>
    <name evidence="3" type="ORF">H8S09_05895</name>
</gene>
<evidence type="ECO:0000256" key="2">
    <source>
        <dbReference type="HAMAP-Rule" id="MF_01477"/>
    </source>
</evidence>
<sequence>MNTAQEMAAIVYKALDDKKAFDIKILDIKKISAVADYFVIADGTNKNQVQAMCDSVEEEMHKAGYSLKSVEGYSQGGWILLDYYDIIVHIFSDEARRFYDIERIWNDAADVTKDLLS</sequence>
<dbReference type="Proteomes" id="UP000615234">
    <property type="component" value="Unassembled WGS sequence"/>
</dbReference>
<dbReference type="AlphaFoldDB" id="A0A8I0AEL5"/>
<dbReference type="GO" id="GO:0005737">
    <property type="term" value="C:cytoplasm"/>
    <property type="evidence" value="ECO:0007669"/>
    <property type="project" value="UniProtKB-SubCell"/>
</dbReference>
<dbReference type="PANTHER" id="PTHR21043:SF0">
    <property type="entry name" value="MITOCHONDRIAL ASSEMBLY OF RIBOSOMAL LARGE SUBUNIT PROTEIN 1"/>
    <property type="match status" value="1"/>
</dbReference>
<dbReference type="InterPro" id="IPR004394">
    <property type="entry name" value="Iojap/RsfS/C7orf30"/>
</dbReference>
<keyword evidence="2" id="KW-0678">Repressor</keyword>
<organism evidence="3 4">
    <name type="scientific">Coprococcus hominis</name>
    <name type="common">ex Liu et al. 2022</name>
    <dbReference type="NCBI Taxonomy" id="2763039"/>
    <lineage>
        <taxon>Bacteria</taxon>
        <taxon>Bacillati</taxon>
        <taxon>Bacillota</taxon>
        <taxon>Clostridia</taxon>
        <taxon>Lachnospirales</taxon>
        <taxon>Lachnospiraceae</taxon>
        <taxon>Coprococcus</taxon>
    </lineage>
</organism>
<dbReference type="Pfam" id="PF02410">
    <property type="entry name" value="RsfS"/>
    <property type="match status" value="1"/>
</dbReference>
<dbReference type="HAMAP" id="MF_01477">
    <property type="entry name" value="Iojap_RsfS"/>
    <property type="match status" value="1"/>
</dbReference>
<comment type="caution">
    <text evidence="3">The sequence shown here is derived from an EMBL/GenBank/DDBJ whole genome shotgun (WGS) entry which is preliminary data.</text>
</comment>
<dbReference type="InterPro" id="IPR043519">
    <property type="entry name" value="NT_sf"/>
</dbReference>
<dbReference type="PANTHER" id="PTHR21043">
    <property type="entry name" value="IOJAP SUPERFAMILY ORTHOLOG"/>
    <property type="match status" value="1"/>
</dbReference>
<keyword evidence="2" id="KW-0963">Cytoplasm</keyword>
<dbReference type="Gene3D" id="3.30.460.10">
    <property type="entry name" value="Beta Polymerase, domain 2"/>
    <property type="match status" value="1"/>
</dbReference>
<comment type="subcellular location">
    <subcellularLocation>
        <location evidence="2">Cytoplasm</location>
    </subcellularLocation>
</comment>
<dbReference type="GO" id="GO:0017148">
    <property type="term" value="P:negative regulation of translation"/>
    <property type="evidence" value="ECO:0007669"/>
    <property type="project" value="UniProtKB-UniRule"/>
</dbReference>
<dbReference type="GO" id="GO:0090071">
    <property type="term" value="P:negative regulation of ribosome biogenesis"/>
    <property type="evidence" value="ECO:0007669"/>
    <property type="project" value="UniProtKB-UniRule"/>
</dbReference>
<keyword evidence="4" id="KW-1185">Reference proteome</keyword>